<reference evidence="1" key="1">
    <citation type="submission" date="2017-10" db="EMBL/GenBank/DDBJ databases">
        <title>Genome sequence of cellulolytic Lachnospiraceae bacterium XHS1971 isolated from hotspring sediment.</title>
        <authorList>
            <person name="Vasudevan G."/>
            <person name="Joshi A.J."/>
            <person name="Hivarkar S."/>
            <person name="Lanjekar V.B."/>
            <person name="Dhakephalkar P.K."/>
            <person name="Dagar S."/>
        </authorList>
    </citation>
    <scope>NUCLEOTIDE SEQUENCE</scope>
    <source>
        <strain evidence="1">XHS1971</strain>
    </source>
</reference>
<evidence type="ECO:0000313" key="2">
    <source>
        <dbReference type="Proteomes" id="UP000224460"/>
    </source>
</evidence>
<organism evidence="1 2">
    <name type="scientific">Sporanaerobium hydrogeniformans</name>
    <dbReference type="NCBI Taxonomy" id="3072179"/>
    <lineage>
        <taxon>Bacteria</taxon>
        <taxon>Bacillati</taxon>
        <taxon>Bacillota</taxon>
        <taxon>Clostridia</taxon>
        <taxon>Lachnospirales</taxon>
        <taxon>Lachnospiraceae</taxon>
        <taxon>Sporanaerobium</taxon>
    </lineage>
</organism>
<keyword evidence="2" id="KW-1185">Reference proteome</keyword>
<evidence type="ECO:0000313" key="1">
    <source>
        <dbReference type="EMBL" id="PHV70092.1"/>
    </source>
</evidence>
<protein>
    <submittedName>
        <fullName evidence="1">Acetyl esterase</fullName>
    </submittedName>
</protein>
<name>A0AC61DAP1_9FIRM</name>
<accession>A0AC61DAP1</accession>
<dbReference type="Proteomes" id="UP000224460">
    <property type="component" value="Unassembled WGS sequence"/>
</dbReference>
<gene>
    <name evidence="1" type="ORF">CS063_12365</name>
</gene>
<dbReference type="EMBL" id="PEDL01000014">
    <property type="protein sequence ID" value="PHV70092.1"/>
    <property type="molecule type" value="Genomic_DNA"/>
</dbReference>
<comment type="caution">
    <text evidence="1">The sequence shown here is derived from an EMBL/GenBank/DDBJ whole genome shotgun (WGS) entry which is preliminary data.</text>
</comment>
<proteinExistence type="predicted"/>
<sequence length="258" mass="28529">MQKINCPFGTATLSVYPCKGGAAVVICPGGGYRFTSPREAEPIAKAWNRAGFAAFVLDYDCSTGERLDTLPLRQLAWAVKTIRERAEEFECTQQVAVCGFSAGGHLAASLGVFWADDERFDETTTANQRRPDAMVLSYPVISAGEFAHLGSFLNLAGEEKSEQAKWSLENFVTEKVPPVFVWHTMDDEAVPVENTLLLSKALRKYQVSHEVHLFPHGVHGLSLATEEVNEEACGRMADPHVAHWFELATEWLKSVLNK</sequence>